<accession>A0A480AH03</accession>
<protein>
    <submittedName>
        <fullName evidence="1">Uncharacterized protein</fullName>
    </submittedName>
</protein>
<sequence length="50" mass="5156">MAVFVTPVRVKVYTRLAGPSSNTLLGDTAKAMLVSSLRIVPVTAAGVPTV</sequence>
<dbReference type="AlphaFoldDB" id="A0A480AH03"/>
<dbReference type="Proteomes" id="UP000299367">
    <property type="component" value="Unassembled WGS sequence"/>
</dbReference>
<gene>
    <name evidence="1" type="ORF">NIES80_40340</name>
</gene>
<proteinExistence type="predicted"/>
<dbReference type="EMBL" id="BJCF01000100">
    <property type="protein sequence ID" value="GCL44307.1"/>
    <property type="molecule type" value="Genomic_DNA"/>
</dbReference>
<reference evidence="2" key="1">
    <citation type="submission" date="2019-02" db="EMBL/GenBank/DDBJ databases">
        <title>Draft genome sequence of Dolichospermum planctonicum NIES-80.</title>
        <authorList>
            <person name="Yamaguchi H."/>
            <person name="Suzuki S."/>
            <person name="Kawachi M."/>
        </authorList>
    </citation>
    <scope>NUCLEOTIDE SEQUENCE [LARGE SCALE GENOMIC DNA]</scope>
    <source>
        <strain evidence="2">NIES-80</strain>
    </source>
</reference>
<name>A0A480AH03_9CYAN</name>
<organism evidence="1 2">
    <name type="scientific">Dolichospermum planctonicum</name>
    <dbReference type="NCBI Taxonomy" id="136072"/>
    <lineage>
        <taxon>Bacteria</taxon>
        <taxon>Bacillati</taxon>
        <taxon>Cyanobacteriota</taxon>
        <taxon>Cyanophyceae</taxon>
        <taxon>Nostocales</taxon>
        <taxon>Aphanizomenonaceae</taxon>
        <taxon>Dolichospermum</taxon>
    </lineage>
</organism>
<evidence type="ECO:0000313" key="2">
    <source>
        <dbReference type="Proteomes" id="UP000299367"/>
    </source>
</evidence>
<evidence type="ECO:0000313" key="1">
    <source>
        <dbReference type="EMBL" id="GCL44307.1"/>
    </source>
</evidence>
<comment type="caution">
    <text evidence="1">The sequence shown here is derived from an EMBL/GenBank/DDBJ whole genome shotgun (WGS) entry which is preliminary data.</text>
</comment>